<sequence>MEITKEYEDGLKLMEELTTNAQQIQEQVLSHILTTNAGTQYLSRFINGDADKQCFKTNVSIVTYEDIKPYIDRIANGETSNILLTQPVHEFHLSTGTSGGLPKLIPVTVETYNQIAVYYFTLLGSLMNKQFGFGDLDKTGKRLQLLFAKTGSETTGGLKATTVLTSMLNQPQFRTAIPKLLTSPIETIFCPDNDQSMFCQLLLGLIHRDEIVSVGSTFATVVLRAIKFLEQYYRELCSNIRTGRISAWVTDPGCRNIVTSIVKPNPKLADSIENICDCKSWKGILRKLWPKAKLVHAITTGSGGLPLVSTGYICSEAICGINLEPLSKPFEVSYTFLPNMAYIEFLPVEKDGATMSEQIQFNARPLDLVNVKPGHYYELLVTTYGDILKVIGFHNNTPRFKFIERQNVILSIESDKTSELDLLNATLLDPLGFILRWYNSHVDASSIPGHYVVFWELKAKEGNDNIVGLDRTIMAECCSRMEVSLGFIYRLYRKENAIAALEMKVLKQGSFEALMDYYVSQGASLSQYKGSSCIKSKEAIKILDSRVMVRFFSPKKPKEFG</sequence>
<comment type="caution">
    <text evidence="5">The sequence shown here is derived from an EMBL/GenBank/DDBJ whole genome shotgun (WGS) entry which is preliminary data.</text>
</comment>
<proteinExistence type="inferred from homology"/>
<evidence type="ECO:0000259" key="3">
    <source>
        <dbReference type="Pfam" id="PF23571"/>
    </source>
</evidence>
<organism evidence="5 6">
    <name type="scientific">Gossypium anomalum</name>
    <dbReference type="NCBI Taxonomy" id="47600"/>
    <lineage>
        <taxon>Eukaryota</taxon>
        <taxon>Viridiplantae</taxon>
        <taxon>Streptophyta</taxon>
        <taxon>Embryophyta</taxon>
        <taxon>Tracheophyta</taxon>
        <taxon>Spermatophyta</taxon>
        <taxon>Magnoliopsida</taxon>
        <taxon>eudicotyledons</taxon>
        <taxon>Gunneridae</taxon>
        <taxon>Pentapetalae</taxon>
        <taxon>rosids</taxon>
        <taxon>malvids</taxon>
        <taxon>Malvales</taxon>
        <taxon>Malvaceae</taxon>
        <taxon>Malvoideae</taxon>
        <taxon>Gossypium</taxon>
    </lineage>
</organism>
<keyword evidence="2" id="KW-0436">Ligase</keyword>
<dbReference type="InterPro" id="IPR055378">
    <property type="entry name" value="GH3_C"/>
</dbReference>
<comment type="similarity">
    <text evidence="1">Belongs to the IAA-amido conjugating enzyme family.</text>
</comment>
<dbReference type="PANTHER" id="PTHR31901">
    <property type="entry name" value="GH3 DOMAIN-CONTAINING PROTEIN"/>
    <property type="match status" value="1"/>
</dbReference>
<dbReference type="GO" id="GO:0016881">
    <property type="term" value="F:acid-amino acid ligase activity"/>
    <property type="evidence" value="ECO:0007669"/>
    <property type="project" value="TreeGrafter"/>
</dbReference>
<dbReference type="AlphaFoldDB" id="A0A8J5Z9S0"/>
<feature type="domain" description="GH3 middle" evidence="3">
    <location>
        <begin position="334"/>
        <end position="405"/>
    </location>
</feature>
<accession>A0A8J5Z9S0</accession>
<evidence type="ECO:0000259" key="4">
    <source>
        <dbReference type="Pfam" id="PF23572"/>
    </source>
</evidence>
<dbReference type="Pfam" id="PF23572">
    <property type="entry name" value="GH3_C"/>
    <property type="match status" value="1"/>
</dbReference>
<reference evidence="5 6" key="1">
    <citation type="journal article" date="2021" name="bioRxiv">
        <title>The Gossypium anomalum genome as a resource for cotton improvement and evolutionary analysis of hybrid incompatibility.</title>
        <authorList>
            <person name="Grover C.E."/>
            <person name="Yuan D."/>
            <person name="Arick M.A."/>
            <person name="Miller E.R."/>
            <person name="Hu G."/>
            <person name="Peterson D.G."/>
            <person name="Wendel J.F."/>
            <person name="Udall J.A."/>
        </authorList>
    </citation>
    <scope>NUCLEOTIDE SEQUENCE [LARGE SCALE GENOMIC DNA]</scope>
    <source>
        <strain evidence="5">JFW-Udall</strain>
        <tissue evidence="5">Leaf</tissue>
    </source>
</reference>
<dbReference type="Pfam" id="PF03321">
    <property type="entry name" value="GH3"/>
    <property type="match status" value="1"/>
</dbReference>
<dbReference type="Proteomes" id="UP000701853">
    <property type="component" value="Chromosome 1"/>
</dbReference>
<dbReference type="GO" id="GO:0005737">
    <property type="term" value="C:cytoplasm"/>
    <property type="evidence" value="ECO:0007669"/>
    <property type="project" value="TreeGrafter"/>
</dbReference>
<gene>
    <name evidence="5" type="ORF">CXB51_000015</name>
</gene>
<evidence type="ECO:0000313" key="6">
    <source>
        <dbReference type="Proteomes" id="UP000701853"/>
    </source>
</evidence>
<dbReference type="OrthoDB" id="967995at2759"/>
<feature type="domain" description="GH3 C-terminal" evidence="4">
    <location>
        <begin position="435"/>
        <end position="538"/>
    </location>
</feature>
<name>A0A8J5Z9S0_9ROSI</name>
<dbReference type="InterPro" id="IPR004993">
    <property type="entry name" value="GH3"/>
</dbReference>
<dbReference type="EMBL" id="JAHUZN010000001">
    <property type="protein sequence ID" value="KAG8502574.1"/>
    <property type="molecule type" value="Genomic_DNA"/>
</dbReference>
<evidence type="ECO:0000313" key="5">
    <source>
        <dbReference type="EMBL" id="KAG8502574.1"/>
    </source>
</evidence>
<evidence type="ECO:0000256" key="1">
    <source>
        <dbReference type="ARBA" id="ARBA00008068"/>
    </source>
</evidence>
<evidence type="ECO:0000256" key="2">
    <source>
        <dbReference type="ARBA" id="ARBA00022598"/>
    </source>
</evidence>
<dbReference type="InterPro" id="IPR055377">
    <property type="entry name" value="GH3_M"/>
</dbReference>
<dbReference type="PANTHER" id="PTHR31901:SF57">
    <property type="entry name" value="INDOLE-3-ACETIC ACID-AMIDO SYNTHETASE GH3.17-LIKE ISOFORM X3"/>
    <property type="match status" value="1"/>
</dbReference>
<dbReference type="Pfam" id="PF23571">
    <property type="entry name" value="GH3_M"/>
    <property type="match status" value="1"/>
</dbReference>
<protein>
    <recommendedName>
        <fullName evidence="7">Indole-3-acetic acid-amido synthetase GH3.17-like</fullName>
    </recommendedName>
</protein>
<evidence type="ECO:0008006" key="7">
    <source>
        <dbReference type="Google" id="ProtNLM"/>
    </source>
</evidence>
<keyword evidence="6" id="KW-1185">Reference proteome</keyword>